<evidence type="ECO:0000313" key="1">
    <source>
        <dbReference type="EMBL" id="GGM72161.1"/>
    </source>
</evidence>
<dbReference type="RefSeq" id="WP_188872721.1">
    <property type="nucleotide sequence ID" value="NZ_BMOO01000005.1"/>
</dbReference>
<proteinExistence type="predicted"/>
<evidence type="ECO:0000313" key="3">
    <source>
        <dbReference type="Proteomes" id="UP000614609"/>
    </source>
</evidence>
<dbReference type="EMBL" id="JAGGKO010000004">
    <property type="protein sequence ID" value="MBP1955410.1"/>
    <property type="molecule type" value="Genomic_DNA"/>
</dbReference>
<organism evidence="1 3">
    <name type="scientific">Halarchaeum rubridurum</name>
    <dbReference type="NCBI Taxonomy" id="489911"/>
    <lineage>
        <taxon>Archaea</taxon>
        <taxon>Methanobacteriati</taxon>
        <taxon>Methanobacteriota</taxon>
        <taxon>Stenosarchaea group</taxon>
        <taxon>Halobacteria</taxon>
        <taxon>Halobacteriales</taxon>
        <taxon>Halobacteriaceae</taxon>
    </lineage>
</organism>
<reference evidence="1" key="2">
    <citation type="submission" date="2020-09" db="EMBL/GenBank/DDBJ databases">
        <authorList>
            <person name="Sun Q."/>
            <person name="Ohkuma M."/>
        </authorList>
    </citation>
    <scope>NUCLEOTIDE SEQUENCE</scope>
    <source>
        <strain evidence="1">JCM 16108</strain>
    </source>
</reference>
<dbReference type="EMBL" id="BMOO01000005">
    <property type="protein sequence ID" value="GGM72161.1"/>
    <property type="molecule type" value="Genomic_DNA"/>
</dbReference>
<accession>A0A830G2C2</accession>
<reference evidence="1" key="1">
    <citation type="journal article" date="2014" name="Int. J. Syst. Evol. Microbiol.">
        <title>Complete genome sequence of Corynebacterium casei LMG S-19264T (=DSM 44701T), isolated from a smear-ripened cheese.</title>
        <authorList>
            <consortium name="US DOE Joint Genome Institute (JGI-PGF)"/>
            <person name="Walter F."/>
            <person name="Albersmeier A."/>
            <person name="Kalinowski J."/>
            <person name="Ruckert C."/>
        </authorList>
    </citation>
    <scope>NUCLEOTIDE SEQUENCE</scope>
    <source>
        <strain evidence="1">JCM 16108</strain>
    </source>
</reference>
<comment type="caution">
    <text evidence="1">The sequence shown here is derived from an EMBL/GenBank/DDBJ whole genome shotgun (WGS) entry which is preliminary data.</text>
</comment>
<keyword evidence="3" id="KW-1185">Reference proteome</keyword>
<dbReference type="Proteomes" id="UP000614609">
    <property type="component" value="Unassembled WGS sequence"/>
</dbReference>
<dbReference type="OrthoDB" id="254270at2157"/>
<reference evidence="2" key="3">
    <citation type="submission" date="2021-03" db="EMBL/GenBank/DDBJ databases">
        <title>Genomic Encyclopedia of Type Strains, Phase IV (KMG-IV): sequencing the most valuable type-strain genomes for metagenomic binning, comparative biology and taxonomic classification.</title>
        <authorList>
            <person name="Goeker M."/>
        </authorList>
    </citation>
    <scope>NUCLEOTIDE SEQUENCE</scope>
    <source>
        <strain evidence="2">DSM 22443</strain>
    </source>
</reference>
<dbReference type="AlphaFoldDB" id="A0A830G2C2"/>
<evidence type="ECO:0000313" key="2">
    <source>
        <dbReference type="EMBL" id="MBP1955410.1"/>
    </source>
</evidence>
<name>A0A830G2C2_9EURY</name>
<dbReference type="Proteomes" id="UP000765891">
    <property type="component" value="Unassembled WGS sequence"/>
</dbReference>
<protein>
    <submittedName>
        <fullName evidence="1">Uncharacterized protein</fullName>
    </submittedName>
</protein>
<gene>
    <name evidence="1" type="ORF">GCM10009017_22630</name>
    <name evidence="2" type="ORF">J2752_002333</name>
</gene>
<sequence>MSANEERAAVVFPTFGGKARTVGGTKLVMSSDDVRQALDEKTDIDAEDWPDETVRCVMRWTAKLTSRDDDGDRDPRDEANLLTLTKRNGRLALQAERDEWLEWSEDAAARLDGEGGPN</sequence>